<evidence type="ECO:0000256" key="1">
    <source>
        <dbReference type="ARBA" id="ARBA00005964"/>
    </source>
</evidence>
<comment type="similarity">
    <text evidence="1">Belongs to the type-B carboxylesterase/lipase family.</text>
</comment>
<dbReference type="PROSITE" id="PS00941">
    <property type="entry name" value="CARBOXYLESTERASE_B_2"/>
    <property type="match status" value="1"/>
</dbReference>
<dbReference type="InterPro" id="IPR029058">
    <property type="entry name" value="AB_hydrolase_fold"/>
</dbReference>
<gene>
    <name evidence="6" type="ORF">PAL_GLEAN10002591</name>
</gene>
<evidence type="ECO:0000256" key="4">
    <source>
        <dbReference type="SAM" id="Phobius"/>
    </source>
</evidence>
<dbReference type="Pfam" id="PF00135">
    <property type="entry name" value="COesterase"/>
    <property type="match status" value="1"/>
</dbReference>
<dbReference type="STRING" id="9402.L5KXR4"/>
<dbReference type="FunFam" id="3.40.50.1820:FF:000379">
    <property type="entry name" value="Neuroligin 1"/>
    <property type="match status" value="1"/>
</dbReference>
<dbReference type="InterPro" id="IPR002018">
    <property type="entry name" value="CarbesteraseB"/>
</dbReference>
<keyword evidence="4" id="KW-1133">Transmembrane helix</keyword>
<dbReference type="AlphaFoldDB" id="L5KXR4"/>
<dbReference type="InterPro" id="IPR051093">
    <property type="entry name" value="Neuroligin/BSAL"/>
</dbReference>
<keyword evidence="4" id="KW-0472">Membrane</keyword>
<keyword evidence="7" id="KW-1185">Reference proteome</keyword>
<dbReference type="SUPFAM" id="SSF53474">
    <property type="entry name" value="alpha/beta-Hydrolases"/>
    <property type="match status" value="1"/>
</dbReference>
<feature type="domain" description="Carboxylesterase type B" evidence="5">
    <location>
        <begin position="45"/>
        <end position="228"/>
    </location>
</feature>
<dbReference type="Gene3D" id="3.40.50.1820">
    <property type="entry name" value="alpha/beta hydrolase"/>
    <property type="match status" value="1"/>
</dbReference>
<evidence type="ECO:0000313" key="6">
    <source>
        <dbReference type="EMBL" id="ELK15950.1"/>
    </source>
</evidence>
<dbReference type="InterPro" id="IPR019819">
    <property type="entry name" value="Carboxylesterase_B_CS"/>
</dbReference>
<dbReference type="PANTHER" id="PTHR43903">
    <property type="entry name" value="NEUROLIGIN"/>
    <property type="match status" value="1"/>
</dbReference>
<evidence type="ECO:0000259" key="5">
    <source>
        <dbReference type="Pfam" id="PF00135"/>
    </source>
</evidence>
<name>L5KXR4_PTEAL</name>
<sequence length="318" mass="35339">MSTPKGLLWLPLFFTPVCIMVNPHVVLWITALAIKFTLIDSQAQYPVVSTNYGKIRGLRTPLPNEILGPVEQFLGVPYASPPTGERRFQPPEPPSSWTGVRNATQFAAVCPQHLDERSLLHDMLPIWFTANLDTLMTYVQDQNEDCLYLNIYVPTEDGANTKKNADDITSNDRGEDEDIHDQNSKKPVMVYIHGGSYMEGTGNMIDGSILASYGNVIVITINYRLGILDLCGILLANSADRRVFFRGLLAPGFGHSCCKQEMVFLDLLQKVHSKKEVGREKQQHPSPALSRFKEGSVSDVRIVATSSGRCLLHEANGH</sequence>
<keyword evidence="2" id="KW-0732">Signal</keyword>
<evidence type="ECO:0000256" key="3">
    <source>
        <dbReference type="SAM" id="MobiDB-lite"/>
    </source>
</evidence>
<feature type="compositionally biased region" description="Basic and acidic residues" evidence="3">
    <location>
        <begin position="160"/>
        <end position="173"/>
    </location>
</feature>
<proteinExistence type="inferred from homology"/>
<feature type="region of interest" description="Disordered" evidence="3">
    <location>
        <begin position="160"/>
        <end position="180"/>
    </location>
</feature>
<keyword evidence="4" id="KW-0812">Transmembrane</keyword>
<dbReference type="Proteomes" id="UP000010552">
    <property type="component" value="Unassembled WGS sequence"/>
</dbReference>
<dbReference type="EMBL" id="KB030496">
    <property type="protein sequence ID" value="ELK15950.1"/>
    <property type="molecule type" value="Genomic_DNA"/>
</dbReference>
<evidence type="ECO:0000256" key="2">
    <source>
        <dbReference type="ARBA" id="ARBA00022729"/>
    </source>
</evidence>
<feature type="transmembrane region" description="Helical" evidence="4">
    <location>
        <begin position="12"/>
        <end position="34"/>
    </location>
</feature>
<organism evidence="6 7">
    <name type="scientific">Pteropus alecto</name>
    <name type="common">Black flying fox</name>
    <dbReference type="NCBI Taxonomy" id="9402"/>
    <lineage>
        <taxon>Eukaryota</taxon>
        <taxon>Metazoa</taxon>
        <taxon>Chordata</taxon>
        <taxon>Craniata</taxon>
        <taxon>Vertebrata</taxon>
        <taxon>Euteleostomi</taxon>
        <taxon>Mammalia</taxon>
        <taxon>Eutheria</taxon>
        <taxon>Laurasiatheria</taxon>
        <taxon>Chiroptera</taxon>
        <taxon>Yinpterochiroptera</taxon>
        <taxon>Pteropodoidea</taxon>
        <taxon>Pteropodidae</taxon>
        <taxon>Pteropodinae</taxon>
        <taxon>Pteropus</taxon>
    </lineage>
</organism>
<reference evidence="7" key="1">
    <citation type="journal article" date="2013" name="Science">
        <title>Comparative analysis of bat genomes provides insight into the evolution of flight and immunity.</title>
        <authorList>
            <person name="Zhang G."/>
            <person name="Cowled C."/>
            <person name="Shi Z."/>
            <person name="Huang Z."/>
            <person name="Bishop-Lilly K.A."/>
            <person name="Fang X."/>
            <person name="Wynne J.W."/>
            <person name="Xiong Z."/>
            <person name="Baker M.L."/>
            <person name="Zhao W."/>
            <person name="Tachedjian M."/>
            <person name="Zhu Y."/>
            <person name="Zhou P."/>
            <person name="Jiang X."/>
            <person name="Ng J."/>
            <person name="Yang L."/>
            <person name="Wu L."/>
            <person name="Xiao J."/>
            <person name="Feng Y."/>
            <person name="Chen Y."/>
            <person name="Sun X."/>
            <person name="Zhang Y."/>
            <person name="Marsh G.A."/>
            <person name="Crameri G."/>
            <person name="Broder C.C."/>
            <person name="Frey K.G."/>
            <person name="Wang L.F."/>
            <person name="Wang J."/>
        </authorList>
    </citation>
    <scope>NUCLEOTIDE SEQUENCE [LARGE SCALE GENOMIC DNA]</scope>
</reference>
<evidence type="ECO:0000313" key="7">
    <source>
        <dbReference type="Proteomes" id="UP000010552"/>
    </source>
</evidence>
<dbReference type="InParanoid" id="L5KXR4"/>
<protein>
    <submittedName>
        <fullName evidence="6">Neuroligin-4, X-linked</fullName>
    </submittedName>
</protein>
<accession>L5KXR4</accession>